<evidence type="ECO:0000256" key="11">
    <source>
        <dbReference type="ARBA" id="ARBA00022840"/>
    </source>
</evidence>
<keyword evidence="6" id="KW-0808">Transferase</keyword>
<evidence type="ECO:0000256" key="4">
    <source>
        <dbReference type="ARBA" id="ARBA00022475"/>
    </source>
</evidence>
<evidence type="ECO:0000313" key="19">
    <source>
        <dbReference type="Proteomes" id="UP000215914"/>
    </source>
</evidence>
<dbReference type="InParanoid" id="A0A251V9Z8"/>
<keyword evidence="7" id="KW-0812">Transmembrane</keyword>
<dbReference type="FunFam" id="3.30.200.20:FF:000039">
    <property type="entry name" value="receptor-like protein kinase FERONIA"/>
    <property type="match status" value="1"/>
</dbReference>
<evidence type="ECO:0000256" key="5">
    <source>
        <dbReference type="ARBA" id="ARBA00022527"/>
    </source>
</evidence>
<evidence type="ECO:0000256" key="8">
    <source>
        <dbReference type="ARBA" id="ARBA00022729"/>
    </source>
</evidence>
<dbReference type="Gene3D" id="3.30.200.20">
    <property type="entry name" value="Phosphorylase Kinase, domain 1"/>
    <property type="match status" value="2"/>
</dbReference>
<dbReference type="PROSITE" id="PS00108">
    <property type="entry name" value="PROTEIN_KINASE_ST"/>
    <property type="match status" value="1"/>
</dbReference>
<protein>
    <recommendedName>
        <fullName evidence="17">Protein kinase domain-containing protein</fullName>
    </recommendedName>
</protein>
<gene>
    <name evidence="18" type="ORF">HannXRQ_Chr03g0079521</name>
</gene>
<evidence type="ECO:0000256" key="2">
    <source>
        <dbReference type="ARBA" id="ARBA00008536"/>
    </source>
</evidence>
<evidence type="ECO:0000256" key="6">
    <source>
        <dbReference type="ARBA" id="ARBA00022679"/>
    </source>
</evidence>
<dbReference type="EMBL" id="CM007892">
    <property type="protein sequence ID" value="OTG31782.1"/>
    <property type="molecule type" value="Genomic_DNA"/>
</dbReference>
<dbReference type="InterPro" id="IPR045272">
    <property type="entry name" value="ANXUR1/2-like"/>
</dbReference>
<evidence type="ECO:0000256" key="9">
    <source>
        <dbReference type="ARBA" id="ARBA00022741"/>
    </source>
</evidence>
<dbReference type="InterPro" id="IPR008271">
    <property type="entry name" value="Ser/Thr_kinase_AS"/>
</dbReference>
<evidence type="ECO:0000256" key="3">
    <source>
        <dbReference type="ARBA" id="ARBA00010217"/>
    </source>
</evidence>
<dbReference type="InterPro" id="IPR011009">
    <property type="entry name" value="Kinase-like_dom_sf"/>
</dbReference>
<dbReference type="GO" id="GO:0005524">
    <property type="term" value="F:ATP binding"/>
    <property type="evidence" value="ECO:0007669"/>
    <property type="project" value="UniProtKB-UniRule"/>
</dbReference>
<reference evidence="19" key="1">
    <citation type="journal article" date="2017" name="Nature">
        <title>The sunflower genome provides insights into oil metabolism, flowering and Asterid evolution.</title>
        <authorList>
            <person name="Badouin H."/>
            <person name="Gouzy J."/>
            <person name="Grassa C.J."/>
            <person name="Murat F."/>
            <person name="Staton S.E."/>
            <person name="Cottret L."/>
            <person name="Lelandais-Briere C."/>
            <person name="Owens G.L."/>
            <person name="Carrere S."/>
            <person name="Mayjonade B."/>
            <person name="Legrand L."/>
            <person name="Gill N."/>
            <person name="Kane N.C."/>
            <person name="Bowers J.E."/>
            <person name="Hubner S."/>
            <person name="Bellec A."/>
            <person name="Berard A."/>
            <person name="Berges H."/>
            <person name="Blanchet N."/>
            <person name="Boniface M.C."/>
            <person name="Brunel D."/>
            <person name="Catrice O."/>
            <person name="Chaidir N."/>
            <person name="Claudel C."/>
            <person name="Donnadieu C."/>
            <person name="Faraut T."/>
            <person name="Fievet G."/>
            <person name="Helmstetter N."/>
            <person name="King M."/>
            <person name="Knapp S.J."/>
            <person name="Lai Z."/>
            <person name="Le Paslier M.C."/>
            <person name="Lippi Y."/>
            <person name="Lorenzon L."/>
            <person name="Mandel J.R."/>
            <person name="Marage G."/>
            <person name="Marchand G."/>
            <person name="Marquand E."/>
            <person name="Bret-Mestries E."/>
            <person name="Morien E."/>
            <person name="Nambeesan S."/>
            <person name="Nguyen T."/>
            <person name="Pegot-Espagnet P."/>
            <person name="Pouilly N."/>
            <person name="Raftis F."/>
            <person name="Sallet E."/>
            <person name="Schiex T."/>
            <person name="Thomas J."/>
            <person name="Vandecasteele C."/>
            <person name="Vares D."/>
            <person name="Vear F."/>
            <person name="Vautrin S."/>
            <person name="Crespi M."/>
            <person name="Mangin B."/>
            <person name="Burke J.M."/>
            <person name="Salse J."/>
            <person name="Munos S."/>
            <person name="Vincourt P."/>
            <person name="Rieseberg L.H."/>
            <person name="Langlade N.B."/>
        </authorList>
    </citation>
    <scope>NUCLEOTIDE SEQUENCE [LARGE SCALE GENOMIC DNA]</scope>
    <source>
        <strain evidence="19">cv. SF193</strain>
    </source>
</reference>
<proteinExistence type="inferred from homology"/>
<dbReference type="AlphaFoldDB" id="A0A251V9Z8"/>
<feature type="domain" description="Protein kinase" evidence="17">
    <location>
        <begin position="23"/>
        <end position="300"/>
    </location>
</feature>
<keyword evidence="13" id="KW-0472">Membrane</keyword>
<dbReference type="Gene3D" id="1.10.510.10">
    <property type="entry name" value="Transferase(Phosphotransferase) domain 1"/>
    <property type="match status" value="2"/>
</dbReference>
<dbReference type="InterPro" id="IPR017441">
    <property type="entry name" value="Protein_kinase_ATP_BS"/>
</dbReference>
<dbReference type="SMART" id="SM00220">
    <property type="entry name" value="S_TKc"/>
    <property type="match status" value="2"/>
</dbReference>
<evidence type="ECO:0000313" key="18">
    <source>
        <dbReference type="EMBL" id="OTG31782.1"/>
    </source>
</evidence>
<keyword evidence="8" id="KW-0732">Signal</keyword>
<dbReference type="InterPro" id="IPR000719">
    <property type="entry name" value="Prot_kinase_dom"/>
</dbReference>
<feature type="domain" description="Protein kinase" evidence="17">
    <location>
        <begin position="343"/>
        <end position="620"/>
    </location>
</feature>
<dbReference type="PANTHER" id="PTHR27003">
    <property type="entry name" value="OS07G0166700 PROTEIN"/>
    <property type="match status" value="1"/>
</dbReference>
<dbReference type="FunFam" id="1.10.510.10:FF:000240">
    <property type="entry name" value="Lectin-domain containing receptor kinase A4.3"/>
    <property type="match status" value="2"/>
</dbReference>
<dbReference type="PANTHER" id="PTHR27003:SF448">
    <property type="entry name" value="PROTEIN KINASE DOMAIN-CONTAINING PROTEIN"/>
    <property type="match status" value="1"/>
</dbReference>
<dbReference type="GO" id="GO:0002229">
    <property type="term" value="P:defense response to oomycetes"/>
    <property type="evidence" value="ECO:0007669"/>
    <property type="project" value="UniProtKB-ARBA"/>
</dbReference>
<accession>A0A251V9Z8</accession>
<keyword evidence="9 16" id="KW-0547">Nucleotide-binding</keyword>
<evidence type="ECO:0000256" key="1">
    <source>
        <dbReference type="ARBA" id="ARBA00004251"/>
    </source>
</evidence>
<dbReference type="Proteomes" id="UP000215914">
    <property type="component" value="Chromosome 3"/>
</dbReference>
<dbReference type="SUPFAM" id="SSF56112">
    <property type="entry name" value="Protein kinase-like (PK-like)"/>
    <property type="match status" value="2"/>
</dbReference>
<keyword evidence="4" id="KW-1003">Cell membrane</keyword>
<keyword evidence="14" id="KW-0675">Receptor</keyword>
<dbReference type="GO" id="GO:0005886">
    <property type="term" value="C:plasma membrane"/>
    <property type="evidence" value="ECO:0007669"/>
    <property type="project" value="UniProtKB-SubCell"/>
</dbReference>
<name>A0A251V9Z8_HELAN</name>
<comment type="subcellular location">
    <subcellularLocation>
        <location evidence="1">Cell membrane</location>
        <topology evidence="1">Single-pass type I membrane protein</topology>
    </subcellularLocation>
</comment>
<feature type="binding site" evidence="16">
    <location>
        <position position="54"/>
    </location>
    <ligand>
        <name>ATP</name>
        <dbReference type="ChEBI" id="CHEBI:30616"/>
    </ligand>
</feature>
<evidence type="ECO:0000256" key="16">
    <source>
        <dbReference type="PROSITE-ProRule" id="PRU10141"/>
    </source>
</evidence>
<keyword evidence="10" id="KW-0418">Kinase</keyword>
<sequence>MSYADDFRHLEIQLKDIKAATNNFSDKPIGNGGFGTVYKGELLLPDGRRMFAFKRLNRKFGQGDVEFWKEITTLSELSHENLASLLHFCKEGEERILVYEYVSRQSLDNYLDKASLTWIQRLHICIGAARGIAYLHDPKKTQRRILHRDIKSSNILLDEKWTAKVSDFGLSKVTPANQTRSYLVSNVAGTLGYCDPEYHATGILSKECDVYSFGVVLFEVMCGRLCCEIEKDRLICILVHTWKILSDEDRLDDIIFPDLKQQTNKDSLSMFAAIARRCLNRDHKERPTMVQVVRELEDALHHQQNPMKHEVRVTKTPTSYGFTEEFDHLKVPLEDIKLATNNFSVDSLIGRGGSGHVYKGEFYQPGGTRMACFKRLDRRLGQGNAEFLKEISLLSLYKHENLVSLLNICNEDDEMILVYNYASRGSLNRYLSEPSLTWTQRLKICVGVAHAINFLHDPGDTAQSVLHRDIKSSHILLNEDWTAKVSNFGLSKIGPGNQAATYIFSNAVGTPGYCDPLYMETGVLTKESDVYSFGVVLFELMCGKLCFQYSNGHLSQILVNKWRRCYEENRLDEIIFSDLKEQMDSCLLSTFASIAYQCIEKHREERPTMANVVKILEIALEQQVNFLSVLEVSHTTS</sequence>
<evidence type="ECO:0000256" key="13">
    <source>
        <dbReference type="ARBA" id="ARBA00023136"/>
    </source>
</evidence>
<evidence type="ECO:0000259" key="17">
    <source>
        <dbReference type="PROSITE" id="PS50011"/>
    </source>
</evidence>
<evidence type="ECO:0000256" key="12">
    <source>
        <dbReference type="ARBA" id="ARBA00022989"/>
    </source>
</evidence>
<comment type="similarity">
    <text evidence="3">In the C-terminal section; belongs to the protein kinase superfamily. Ser/Thr protein kinase family.</text>
</comment>
<dbReference type="GO" id="GO:0004714">
    <property type="term" value="F:transmembrane receptor protein tyrosine kinase activity"/>
    <property type="evidence" value="ECO:0007669"/>
    <property type="project" value="InterPro"/>
</dbReference>
<evidence type="ECO:0000256" key="14">
    <source>
        <dbReference type="ARBA" id="ARBA00023170"/>
    </source>
</evidence>
<evidence type="ECO:0000256" key="10">
    <source>
        <dbReference type="ARBA" id="ARBA00022777"/>
    </source>
</evidence>
<dbReference type="GO" id="GO:0004674">
    <property type="term" value="F:protein serine/threonine kinase activity"/>
    <property type="evidence" value="ECO:0007669"/>
    <property type="project" value="UniProtKB-KW"/>
</dbReference>
<keyword evidence="15" id="KW-0325">Glycoprotein</keyword>
<organism evidence="18 19">
    <name type="scientific">Helianthus annuus</name>
    <name type="common">Common sunflower</name>
    <dbReference type="NCBI Taxonomy" id="4232"/>
    <lineage>
        <taxon>Eukaryota</taxon>
        <taxon>Viridiplantae</taxon>
        <taxon>Streptophyta</taxon>
        <taxon>Embryophyta</taxon>
        <taxon>Tracheophyta</taxon>
        <taxon>Spermatophyta</taxon>
        <taxon>Magnoliopsida</taxon>
        <taxon>eudicotyledons</taxon>
        <taxon>Gunneridae</taxon>
        <taxon>Pentapetalae</taxon>
        <taxon>asterids</taxon>
        <taxon>campanulids</taxon>
        <taxon>Asterales</taxon>
        <taxon>Asteraceae</taxon>
        <taxon>Asteroideae</taxon>
        <taxon>Heliantheae alliance</taxon>
        <taxon>Heliantheae</taxon>
        <taxon>Helianthus</taxon>
    </lineage>
</organism>
<keyword evidence="11 16" id="KW-0067">ATP-binding</keyword>
<dbReference type="Pfam" id="PF00069">
    <property type="entry name" value="Pkinase"/>
    <property type="match status" value="2"/>
</dbReference>
<dbReference type="PROSITE" id="PS00107">
    <property type="entry name" value="PROTEIN_KINASE_ATP"/>
    <property type="match status" value="1"/>
</dbReference>
<keyword evidence="19" id="KW-1185">Reference proteome</keyword>
<evidence type="ECO:0000256" key="15">
    <source>
        <dbReference type="ARBA" id="ARBA00023180"/>
    </source>
</evidence>
<evidence type="ECO:0000256" key="7">
    <source>
        <dbReference type="ARBA" id="ARBA00022692"/>
    </source>
</evidence>
<dbReference type="PROSITE" id="PS50011">
    <property type="entry name" value="PROTEIN_KINASE_DOM"/>
    <property type="match status" value="2"/>
</dbReference>
<keyword evidence="5" id="KW-0723">Serine/threonine-protein kinase</keyword>
<keyword evidence="12" id="KW-1133">Transmembrane helix</keyword>
<comment type="similarity">
    <text evidence="2">In the N-terminal section; belongs to the leguminous lectin family.</text>
</comment>